<accession>A0A2A6CRH6</accession>
<evidence type="ECO:0000256" key="1">
    <source>
        <dbReference type="SAM" id="MobiDB-lite"/>
    </source>
</evidence>
<feature type="compositionally biased region" description="Basic residues" evidence="1">
    <location>
        <begin position="507"/>
        <end position="517"/>
    </location>
</feature>
<feature type="compositionally biased region" description="Polar residues" evidence="1">
    <location>
        <begin position="518"/>
        <end position="528"/>
    </location>
</feature>
<organism evidence="2 3">
    <name type="scientific">Pristionchus pacificus</name>
    <name type="common">Parasitic nematode worm</name>
    <dbReference type="NCBI Taxonomy" id="54126"/>
    <lineage>
        <taxon>Eukaryota</taxon>
        <taxon>Metazoa</taxon>
        <taxon>Ecdysozoa</taxon>
        <taxon>Nematoda</taxon>
        <taxon>Chromadorea</taxon>
        <taxon>Rhabditida</taxon>
        <taxon>Rhabditina</taxon>
        <taxon>Diplogasteromorpha</taxon>
        <taxon>Diplogasteroidea</taxon>
        <taxon>Neodiplogasteridae</taxon>
        <taxon>Pristionchus</taxon>
    </lineage>
</organism>
<name>A0A2A6CRH6_PRIPA</name>
<sequence length="657" mass="73907">MRPENGAFGQLFDMFIGNRGQEEDNQEIRLGNNDRGGGGGGMPPMHMMDPRINGGGNGGPVGAPQQHPVQNQMDVHNRMMMGMMGIGGQPAVPGPRMGMGGYMMHPMGPIQMAAHPHHMNGGPPAGPPLPARQQIQRHVRIEQHAYIHGIRHMQQPQMQQAIAPRVAYGYGGRQETVNCPECRSPTTIPPNGLPVNYKVQDLIERVKARSKVIAPVGCICQSCNTPINCPFYFSCNNDECKETAAVICSMCGLRNHNGHNVVENFVLTPEKVNEERVKIKRMMENADLCKSKFFDYRDQILEQTVHVQDVLAQSLNEYEMLDLELDRPEPFTQRDVDLRVHKARKLTKAFEKLVNQMEMTKNSVIETVAKEVDALMVRVNEISKMNTMVDEPDSPPQETERIEREENEEGGGDIYRLNEISLQTTAKVNAYKAQKSMSLQKKREESKKLKSMKQEKRDEMEEERAQPVRRMGMGDIKEEPLDQYVFNLNQIDLRDEDGETRGASSRYTHRLMKRRRLSPSTVASSSSNRPRERRLEDEPCSSRAMNDISVHASIHGPLPFSPQSHLAPPPVPLNTPLPVPQMGNPVDRREMGDLIDGGVVDGILNNEDVIDILDDGRIIRQEDIEGIGEDGRYVVRRPRGVMMMADGDVDDEGEIEY</sequence>
<feature type="region of interest" description="Disordered" evidence="1">
    <location>
        <begin position="497"/>
        <end position="542"/>
    </location>
</feature>
<feature type="region of interest" description="Disordered" evidence="1">
    <location>
        <begin position="22"/>
        <end position="44"/>
    </location>
</feature>
<evidence type="ECO:0000313" key="2">
    <source>
        <dbReference type="EnsemblMetazoa" id="PPA18907.1"/>
    </source>
</evidence>
<dbReference type="EnsemblMetazoa" id="PPA18907.1">
    <property type="protein sequence ID" value="PPA18907.1"/>
    <property type="gene ID" value="WBGene00108461"/>
</dbReference>
<evidence type="ECO:0000313" key="3">
    <source>
        <dbReference type="Proteomes" id="UP000005239"/>
    </source>
</evidence>
<protein>
    <submittedName>
        <fullName evidence="2">Tam-1</fullName>
    </submittedName>
</protein>
<proteinExistence type="predicted"/>
<dbReference type="Proteomes" id="UP000005239">
    <property type="component" value="Unassembled WGS sequence"/>
</dbReference>
<keyword evidence="3" id="KW-1185">Reference proteome</keyword>
<feature type="compositionally biased region" description="Basic and acidic residues" evidence="1">
    <location>
        <begin position="441"/>
        <end position="466"/>
    </location>
</feature>
<dbReference type="OrthoDB" id="5875349at2759"/>
<gene>
    <name evidence="2" type="primary">WBGene00108461</name>
</gene>
<feature type="region of interest" description="Disordered" evidence="1">
    <location>
        <begin position="387"/>
        <end position="412"/>
    </location>
</feature>
<reference evidence="3" key="1">
    <citation type="journal article" date="2008" name="Nat. Genet.">
        <title>The Pristionchus pacificus genome provides a unique perspective on nematode lifestyle and parasitism.</title>
        <authorList>
            <person name="Dieterich C."/>
            <person name="Clifton S.W."/>
            <person name="Schuster L.N."/>
            <person name="Chinwalla A."/>
            <person name="Delehaunty K."/>
            <person name="Dinkelacker I."/>
            <person name="Fulton L."/>
            <person name="Fulton R."/>
            <person name="Godfrey J."/>
            <person name="Minx P."/>
            <person name="Mitreva M."/>
            <person name="Roeseler W."/>
            <person name="Tian H."/>
            <person name="Witte H."/>
            <person name="Yang S.P."/>
            <person name="Wilson R.K."/>
            <person name="Sommer R.J."/>
        </authorList>
    </citation>
    <scope>NUCLEOTIDE SEQUENCE [LARGE SCALE GENOMIC DNA]</scope>
    <source>
        <strain evidence="3">PS312</strain>
    </source>
</reference>
<dbReference type="GO" id="GO:0061630">
    <property type="term" value="F:ubiquitin protein ligase activity"/>
    <property type="evidence" value="ECO:0000318"/>
    <property type="project" value="GO_Central"/>
</dbReference>
<dbReference type="AlphaFoldDB" id="A0A2A6CRH6"/>
<accession>A0A8R1UEQ5</accession>
<reference evidence="2" key="2">
    <citation type="submission" date="2022-06" db="UniProtKB">
        <authorList>
            <consortium name="EnsemblMetazoa"/>
        </authorList>
    </citation>
    <scope>IDENTIFICATION</scope>
    <source>
        <strain evidence="2">PS312</strain>
    </source>
</reference>
<feature type="region of interest" description="Disordered" evidence="1">
    <location>
        <begin position="432"/>
        <end position="467"/>
    </location>
</feature>